<reference evidence="2" key="1">
    <citation type="submission" date="2022-08" db="EMBL/GenBank/DDBJ databases">
        <title>Alicyclobacillus dauci DSM2870, complete genome.</title>
        <authorList>
            <person name="Wang Q."/>
            <person name="Cai R."/>
            <person name="Wang Z."/>
        </authorList>
    </citation>
    <scope>NUCLEOTIDE SEQUENCE</scope>
    <source>
        <strain evidence="2">DSM 28700</strain>
    </source>
</reference>
<feature type="domain" description="RNHCP" evidence="1">
    <location>
        <begin position="10"/>
        <end position="91"/>
    </location>
</feature>
<evidence type="ECO:0000313" key="2">
    <source>
        <dbReference type="EMBL" id="WAH39054.1"/>
    </source>
</evidence>
<dbReference type="RefSeq" id="WP_268046704.1">
    <property type="nucleotide sequence ID" value="NZ_CP104064.1"/>
</dbReference>
<dbReference type="InterPro" id="IPR024439">
    <property type="entry name" value="RNHCP"/>
</dbReference>
<keyword evidence="3" id="KW-1185">Reference proteome</keyword>
<sequence length="110" mass="12487">MALRTFTRRNESFTCVNCGNEVEPSQRSCRNHCPNCLHSVHLDIMPGDRAANCSGLMVPIRVEYHTKKGYQLVHRCQSCGHISRNVVQTDVQVQPDNQEAILDLMAHPRD</sequence>
<dbReference type="Pfam" id="PF12647">
    <property type="entry name" value="RNHCP"/>
    <property type="match status" value="1"/>
</dbReference>
<evidence type="ECO:0000313" key="3">
    <source>
        <dbReference type="Proteomes" id="UP001164803"/>
    </source>
</evidence>
<protein>
    <submittedName>
        <fullName evidence="2">RNHCP domain-containing protein</fullName>
    </submittedName>
</protein>
<evidence type="ECO:0000259" key="1">
    <source>
        <dbReference type="Pfam" id="PF12647"/>
    </source>
</evidence>
<accession>A0ABY6Z8D4</accession>
<proteinExistence type="predicted"/>
<organism evidence="2 3">
    <name type="scientific">Alicyclobacillus dauci</name>
    <dbReference type="NCBI Taxonomy" id="1475485"/>
    <lineage>
        <taxon>Bacteria</taxon>
        <taxon>Bacillati</taxon>
        <taxon>Bacillota</taxon>
        <taxon>Bacilli</taxon>
        <taxon>Bacillales</taxon>
        <taxon>Alicyclobacillaceae</taxon>
        <taxon>Alicyclobacillus</taxon>
    </lineage>
</organism>
<dbReference type="EMBL" id="CP104064">
    <property type="protein sequence ID" value="WAH39054.1"/>
    <property type="molecule type" value="Genomic_DNA"/>
</dbReference>
<name>A0ABY6Z8D4_9BACL</name>
<dbReference type="Proteomes" id="UP001164803">
    <property type="component" value="Chromosome"/>
</dbReference>
<gene>
    <name evidence="2" type="ORF">NZD86_11530</name>
</gene>